<gene>
    <name evidence="3" type="ORF">EGYM00392_LOCUS26589</name>
</gene>
<proteinExistence type="predicted"/>
<feature type="compositionally biased region" description="Acidic residues" evidence="2">
    <location>
        <begin position="577"/>
        <end position="593"/>
    </location>
</feature>
<accession>A0A7S1IKR6</accession>
<keyword evidence="1" id="KW-0175">Coiled coil</keyword>
<feature type="coiled-coil region" evidence="1">
    <location>
        <begin position="319"/>
        <end position="361"/>
    </location>
</feature>
<evidence type="ECO:0000256" key="1">
    <source>
        <dbReference type="SAM" id="Coils"/>
    </source>
</evidence>
<feature type="compositionally biased region" description="Polar residues" evidence="2">
    <location>
        <begin position="625"/>
        <end position="652"/>
    </location>
</feature>
<evidence type="ECO:0000313" key="3">
    <source>
        <dbReference type="EMBL" id="CAD9015481.1"/>
    </source>
</evidence>
<dbReference type="EMBL" id="HBGA01071096">
    <property type="protein sequence ID" value="CAD9015481.1"/>
    <property type="molecule type" value="Transcribed_RNA"/>
</dbReference>
<reference evidence="3" key="1">
    <citation type="submission" date="2021-01" db="EMBL/GenBank/DDBJ databases">
        <authorList>
            <person name="Corre E."/>
            <person name="Pelletier E."/>
            <person name="Niang G."/>
            <person name="Scheremetjew M."/>
            <person name="Finn R."/>
            <person name="Kale V."/>
            <person name="Holt S."/>
            <person name="Cochrane G."/>
            <person name="Meng A."/>
            <person name="Brown T."/>
            <person name="Cohen L."/>
        </authorList>
    </citation>
    <scope>NUCLEOTIDE SEQUENCE</scope>
    <source>
        <strain evidence="3">NIES-381</strain>
    </source>
</reference>
<dbReference type="AlphaFoldDB" id="A0A7S1IKR6"/>
<feature type="compositionally biased region" description="Basic and acidic residues" evidence="2">
    <location>
        <begin position="85"/>
        <end position="103"/>
    </location>
</feature>
<organism evidence="3">
    <name type="scientific">Eutreptiella gymnastica</name>
    <dbReference type="NCBI Taxonomy" id="73025"/>
    <lineage>
        <taxon>Eukaryota</taxon>
        <taxon>Discoba</taxon>
        <taxon>Euglenozoa</taxon>
        <taxon>Euglenida</taxon>
        <taxon>Spirocuta</taxon>
        <taxon>Euglenophyceae</taxon>
        <taxon>Eutreptiales</taxon>
        <taxon>Eutreptiaceae</taxon>
        <taxon>Eutreptiella</taxon>
    </lineage>
</organism>
<name>A0A7S1IKR6_9EUGL</name>
<protein>
    <submittedName>
        <fullName evidence="3">Uncharacterized protein</fullName>
    </submittedName>
</protein>
<evidence type="ECO:0000256" key="2">
    <source>
        <dbReference type="SAM" id="MobiDB-lite"/>
    </source>
</evidence>
<dbReference type="PANTHER" id="PTHR37028:SF4">
    <property type="entry name" value="ALMS MOTIF DOMAIN-CONTAINING PROTEIN"/>
    <property type="match status" value="1"/>
</dbReference>
<dbReference type="PANTHER" id="PTHR37028">
    <property type="entry name" value="UNNAMED PRODUCT-RELATED"/>
    <property type="match status" value="1"/>
</dbReference>
<feature type="region of interest" description="Disordered" evidence="2">
    <location>
        <begin position="85"/>
        <end position="121"/>
    </location>
</feature>
<feature type="region of interest" description="Disordered" evidence="2">
    <location>
        <begin position="576"/>
        <end position="652"/>
    </location>
</feature>
<sequence>MTGPPPSPRPSTPSLQYSNCSSPAFSRVYEEQILMKEEAMRTLLEKREAQFAKDCTFKPVINKYTPNTRHEDAFTRLSRDKKDYRRLEQERQQREAKEREECSFRPQINSHAGRRMSADEGARRLHLSADQRQWNLQRRREEQERQQQEWFQPKINELSRATAEADSRAPIHERIDELQRDRQVKLHKLSLQAMEQQDATFRPQINQTSKEIVQLQQQMPQYSDRQSDTTGSQYEEQVRQQYQTMTRLQEEDTQRYLKECPFKPKLNANSERIVQHHAAFRSQSFAERQMLFARQARGKLDHAVQRVAGEEEQSFQPELGKTTRLLTQAKRDAESTEEKLARLAMRDKEKTEELREELKEQYYSQFPFQPKLNKISRALVDSKDSTRDVTQSKTRHINDELLLQLEEDFKNTCTFRPVIYSTGPLSHREQGAYNQTNAAEKARRLAEAKRQQEYEELKDCTFQPKLKKSVPNFAQQRVEVPGMAKYLDRRQQAQCMKEEQKKREDQAFKVKGARKPDHRYTVPQPFKLHTQYHSLSKKEKLEASLKAKAEKDCTFTPVTNSKVAYDILRRYILSDDRDSDDGDFDEEEYEGIDFDSSNPKPNSNPPLPHQGGHVHGTPNPKINPYLTQTSARANPSPRYSSGFDHSSGASTKLYSDVSGAGLEVIDLEEPPEYQRATRRFFSST</sequence>